<accession>A0ABQ7HE98</accession>
<organism evidence="1 2">
    <name type="scientific">Geobacillus stearothermophilus</name>
    <name type="common">Bacillus stearothermophilus</name>
    <dbReference type="NCBI Taxonomy" id="1422"/>
    <lineage>
        <taxon>Bacteria</taxon>
        <taxon>Bacillati</taxon>
        <taxon>Bacillota</taxon>
        <taxon>Bacilli</taxon>
        <taxon>Bacillales</taxon>
        <taxon>Anoxybacillaceae</taxon>
        <taxon>Geobacillus</taxon>
    </lineage>
</organism>
<evidence type="ECO:0000313" key="1">
    <source>
        <dbReference type="EMBL" id="KAF6510512.1"/>
    </source>
</evidence>
<name>A0ABQ7HE98_GEOSE</name>
<gene>
    <name evidence="1" type="ORF">GS8_2669</name>
</gene>
<comment type="caution">
    <text evidence="1">The sequence shown here is derived from an EMBL/GenBank/DDBJ whole genome shotgun (WGS) entry which is preliminary data.</text>
</comment>
<dbReference type="Proteomes" id="UP000773850">
    <property type="component" value="Unassembled WGS sequence"/>
</dbReference>
<proteinExistence type="predicted"/>
<dbReference type="EMBL" id="LUCS01000028">
    <property type="protein sequence ID" value="KAF6510512.1"/>
    <property type="molecule type" value="Genomic_DNA"/>
</dbReference>
<reference evidence="1 2" key="1">
    <citation type="submission" date="2016-03" db="EMBL/GenBank/DDBJ databases">
        <title>Spore heat resistance.</title>
        <authorList>
            <person name="Boekhorst J."/>
            <person name="Berendsen E.M."/>
            <person name="Wells-Bennik M.H."/>
            <person name="Kuipers O.P."/>
        </authorList>
    </citation>
    <scope>NUCLEOTIDE SEQUENCE [LARGE SCALE GENOMIC DNA]</scope>
    <source>
        <strain evidence="1 2">GS8</strain>
    </source>
</reference>
<sequence length="59" mass="6732">MFLNLEGGSAGRSPCRPLAADEIQRFFHRLGIFFADLCFARNRGIQVIRVVPLKRKREG</sequence>
<keyword evidence="2" id="KW-1185">Reference proteome</keyword>
<protein>
    <submittedName>
        <fullName evidence="1">Uncharacterized protein</fullName>
    </submittedName>
</protein>
<evidence type="ECO:0000313" key="2">
    <source>
        <dbReference type="Proteomes" id="UP000773850"/>
    </source>
</evidence>